<dbReference type="Proteomes" id="UP000664940">
    <property type="component" value="Unassembled WGS sequence"/>
</dbReference>
<name>A0A834EAB4_9CHIR</name>
<dbReference type="AlphaFoldDB" id="A0A834EAB4"/>
<accession>A0A834EAB4</accession>
<protein>
    <submittedName>
        <fullName evidence="1">Uncharacterized protein</fullName>
    </submittedName>
</protein>
<evidence type="ECO:0000313" key="2">
    <source>
        <dbReference type="Proteomes" id="UP000664940"/>
    </source>
</evidence>
<organism evidence="1 2">
    <name type="scientific">Phyllostomus discolor</name>
    <name type="common">pale spear-nosed bat</name>
    <dbReference type="NCBI Taxonomy" id="89673"/>
    <lineage>
        <taxon>Eukaryota</taxon>
        <taxon>Metazoa</taxon>
        <taxon>Chordata</taxon>
        <taxon>Craniata</taxon>
        <taxon>Vertebrata</taxon>
        <taxon>Euteleostomi</taxon>
        <taxon>Mammalia</taxon>
        <taxon>Eutheria</taxon>
        <taxon>Laurasiatheria</taxon>
        <taxon>Chiroptera</taxon>
        <taxon>Yangochiroptera</taxon>
        <taxon>Phyllostomidae</taxon>
        <taxon>Phyllostominae</taxon>
        <taxon>Phyllostomus</taxon>
    </lineage>
</organism>
<comment type="caution">
    <text evidence="1">The sequence shown here is derived from an EMBL/GenBank/DDBJ whole genome shotgun (WGS) entry which is preliminary data.</text>
</comment>
<gene>
    <name evidence="1" type="ORF">HJG60_010900</name>
</gene>
<dbReference type="EMBL" id="JABVXQ010000005">
    <property type="protein sequence ID" value="KAF6109669.1"/>
    <property type="molecule type" value="Genomic_DNA"/>
</dbReference>
<proteinExistence type="predicted"/>
<reference evidence="1 2" key="1">
    <citation type="journal article" date="2020" name="Nature">
        <title>Six reference-quality genomes reveal evolution of bat adaptations.</title>
        <authorList>
            <person name="Jebb D."/>
            <person name="Huang Z."/>
            <person name="Pippel M."/>
            <person name="Hughes G.M."/>
            <person name="Lavrichenko K."/>
            <person name="Devanna P."/>
            <person name="Winkler S."/>
            <person name="Jermiin L.S."/>
            <person name="Skirmuntt E.C."/>
            <person name="Katzourakis A."/>
            <person name="Burkitt-Gray L."/>
            <person name="Ray D.A."/>
            <person name="Sullivan K.A.M."/>
            <person name="Roscito J.G."/>
            <person name="Kirilenko B.M."/>
            <person name="Davalos L.M."/>
            <person name="Corthals A.P."/>
            <person name="Power M.L."/>
            <person name="Jones G."/>
            <person name="Ransome R.D."/>
            <person name="Dechmann D.K.N."/>
            <person name="Locatelli A.G."/>
            <person name="Puechmaille S.J."/>
            <person name="Fedrigo O."/>
            <person name="Jarvis E.D."/>
            <person name="Hiller M."/>
            <person name="Vernes S.C."/>
            <person name="Myers E.W."/>
            <person name="Teeling E.C."/>
        </authorList>
    </citation>
    <scope>NUCLEOTIDE SEQUENCE [LARGE SCALE GENOMIC DNA]</scope>
    <source>
        <strain evidence="1">Bat1K_MPI-CBG_1</strain>
    </source>
</reference>
<sequence>MHFLLEYLIIWNRDGKISVNVWLIGYLFLCHRFLVDMENDVLFWDGVECQKLLVEVMKCHLLPKRRPMLQTPWTKPRKSTVGTPFAIGGMYSTKGATNIEKYDLYKSMDSCGKYQWEEAAVQCCSVR</sequence>
<evidence type="ECO:0000313" key="1">
    <source>
        <dbReference type="EMBL" id="KAF6109669.1"/>
    </source>
</evidence>